<keyword evidence="5" id="KW-0539">Nucleus</keyword>
<evidence type="ECO:0000259" key="7">
    <source>
        <dbReference type="Pfam" id="PF07227"/>
    </source>
</evidence>
<reference evidence="10" key="1">
    <citation type="submission" date="2013-07" db="EMBL/GenBank/DDBJ databases">
        <title>The genome of Eucalyptus grandis.</title>
        <authorList>
            <person name="Schmutz J."/>
            <person name="Hayes R."/>
            <person name="Myburg A."/>
            <person name="Tuskan G."/>
            <person name="Grattapaglia D."/>
            <person name="Rokhsar D.S."/>
        </authorList>
    </citation>
    <scope>NUCLEOTIDE SEQUENCE</scope>
    <source>
        <tissue evidence="10">Leaf extractions</tissue>
    </source>
</reference>
<dbReference type="KEGG" id="egr:104414791"/>
<evidence type="ECO:0000259" key="9">
    <source>
        <dbReference type="Pfam" id="PF24590"/>
    </source>
</evidence>
<organism evidence="10">
    <name type="scientific">Eucalyptus grandis</name>
    <name type="common">Flooded gum</name>
    <dbReference type="NCBI Taxonomy" id="71139"/>
    <lineage>
        <taxon>Eukaryota</taxon>
        <taxon>Viridiplantae</taxon>
        <taxon>Streptophyta</taxon>
        <taxon>Embryophyta</taxon>
        <taxon>Tracheophyta</taxon>
        <taxon>Spermatophyta</taxon>
        <taxon>Magnoliopsida</taxon>
        <taxon>eudicotyledons</taxon>
        <taxon>Gunneridae</taxon>
        <taxon>Pentapetalae</taxon>
        <taxon>rosids</taxon>
        <taxon>malvids</taxon>
        <taxon>Myrtales</taxon>
        <taxon>Myrtaceae</taxon>
        <taxon>Myrtoideae</taxon>
        <taxon>Eucalypteae</taxon>
        <taxon>Eucalyptus</taxon>
    </lineage>
</organism>
<keyword evidence="3" id="KW-0863">Zinc-finger</keyword>
<dbReference type="InterPro" id="IPR055508">
    <property type="entry name" value="DUF7081"/>
</dbReference>
<dbReference type="PANTHER" id="PTHR33345:SF6">
    <property type="entry name" value="OS03G0747200 PROTEIN"/>
    <property type="match status" value="1"/>
</dbReference>
<gene>
    <name evidence="10" type="ORF">EUGRSUZ_H03454</name>
</gene>
<feature type="domain" description="DUF7615" evidence="9">
    <location>
        <begin position="389"/>
        <end position="494"/>
    </location>
</feature>
<protein>
    <submittedName>
        <fullName evidence="10">Uncharacterized protein</fullName>
    </submittedName>
</protein>
<dbReference type="EMBL" id="KK198760">
    <property type="protein sequence ID" value="KCW60725.1"/>
    <property type="molecule type" value="Genomic_DNA"/>
</dbReference>
<sequence>MKQESLEASKIDSANETHGNIHGPIICQEMRESTEIIIIDESNGKSSEVKENGDLQPVSFDISGEGQPYAPENFPLPGDIWGWKVGKRVAITGHYQDRYLYLPKRLRASEKLTCKKYCFASKRSVGRYIRTKFPNADIDAFFKSFIWKIRSNKLPLVHGIAVRHPFFPVHNEEIAKHSESDPDHGSLRCKARNRMCSSLLEQAEKPVSPSWPCDHCCSEPKFCRDCCCILCWRSVSPASGWCDYIKCEALIDGNKICGHIAHLDCALQAYMAGMVGGVIGLDAEYYCRRCDVKTGLVPHVTRLLEASKSIDSPDEREKILKLAFSLLRGSQKTSAKTLLKLIESALTKLKCAPPDEISTANVSSAVTDNGNPSLEGRHTSAAESIIFHHRTQSVRLDEEIDQVLQSLRKSQELEYRIAEEQLHSQKRYLHNLYQQLEQESSELACKEKSDDFDNLLKVVLNRNNQIKQEVHKLQVMKEVAKGFGKTSRSILREHFGLDRDDQSP</sequence>
<dbReference type="Pfam" id="PF23299">
    <property type="entry name" value="DUF7081"/>
    <property type="match status" value="1"/>
</dbReference>
<dbReference type="eggNOG" id="ENOG502QUYB">
    <property type="taxonomic scope" value="Eukaryota"/>
</dbReference>
<evidence type="ECO:0000256" key="5">
    <source>
        <dbReference type="ARBA" id="ARBA00023242"/>
    </source>
</evidence>
<keyword evidence="2" id="KW-0479">Metal-binding</keyword>
<dbReference type="PANTHER" id="PTHR33345">
    <property type="entry name" value="ADAPTER PROTEIN, PUTATIVE-RELATED"/>
    <property type="match status" value="1"/>
</dbReference>
<dbReference type="AlphaFoldDB" id="A0A059B4Y1"/>
<evidence type="ECO:0000256" key="1">
    <source>
        <dbReference type="ARBA" id="ARBA00004123"/>
    </source>
</evidence>
<dbReference type="OrthoDB" id="1852608at2759"/>
<dbReference type="STRING" id="71139.A0A059B4Y1"/>
<keyword evidence="4" id="KW-0862">Zinc</keyword>
<evidence type="ECO:0000256" key="6">
    <source>
        <dbReference type="SAM" id="MobiDB-lite"/>
    </source>
</evidence>
<dbReference type="GO" id="GO:0005634">
    <property type="term" value="C:nucleus"/>
    <property type="evidence" value="ECO:0007669"/>
    <property type="project" value="UniProtKB-SubCell"/>
</dbReference>
<name>A0A059B4Y1_EUCGR</name>
<dbReference type="FunCoup" id="A0A059B4Y1">
    <property type="interactions" value="2552"/>
</dbReference>
<dbReference type="Pfam" id="PF24590">
    <property type="entry name" value="DUF7615"/>
    <property type="match status" value="1"/>
</dbReference>
<feature type="compositionally biased region" description="Basic and acidic residues" evidence="6">
    <location>
        <begin position="1"/>
        <end position="15"/>
    </location>
</feature>
<evidence type="ECO:0000259" key="8">
    <source>
        <dbReference type="Pfam" id="PF23299"/>
    </source>
</evidence>
<feature type="domain" description="DUF7081" evidence="8">
    <location>
        <begin position="57"/>
        <end position="150"/>
    </location>
</feature>
<dbReference type="Pfam" id="PF07227">
    <property type="entry name" value="PHD_Oberon"/>
    <property type="match status" value="1"/>
</dbReference>
<evidence type="ECO:0000313" key="10">
    <source>
        <dbReference type="EMBL" id="KCW60725.1"/>
    </source>
</evidence>
<evidence type="ECO:0000256" key="3">
    <source>
        <dbReference type="ARBA" id="ARBA00022771"/>
    </source>
</evidence>
<evidence type="ECO:0000256" key="4">
    <source>
        <dbReference type="ARBA" id="ARBA00022833"/>
    </source>
</evidence>
<accession>A0A059B4Y1</accession>
<comment type="subcellular location">
    <subcellularLocation>
        <location evidence="1">Nucleus</location>
    </subcellularLocation>
</comment>
<feature type="domain" description="Oberon-like PHD finger" evidence="7">
    <location>
        <begin position="191"/>
        <end position="323"/>
    </location>
</feature>
<proteinExistence type="predicted"/>
<evidence type="ECO:0000256" key="2">
    <source>
        <dbReference type="ARBA" id="ARBA00022723"/>
    </source>
</evidence>
<dbReference type="InParanoid" id="A0A059B4Y1"/>
<feature type="region of interest" description="Disordered" evidence="6">
    <location>
        <begin position="1"/>
        <end position="23"/>
    </location>
</feature>
<dbReference type="InterPro" id="IPR056034">
    <property type="entry name" value="DUF7615"/>
</dbReference>
<dbReference type="GO" id="GO:0008270">
    <property type="term" value="F:zinc ion binding"/>
    <property type="evidence" value="ECO:0007669"/>
    <property type="project" value="UniProtKB-KW"/>
</dbReference>
<dbReference type="Gramene" id="KCW60725">
    <property type="protein sequence ID" value="KCW60725"/>
    <property type="gene ID" value="EUGRSUZ_H03454"/>
</dbReference>
<dbReference type="OMA" id="YVKCEAV"/>
<dbReference type="InterPro" id="IPR032881">
    <property type="entry name" value="Oberon-like_PHD"/>
</dbReference>